<keyword evidence="1 6" id="KW-0479">Metal-binding</keyword>
<evidence type="ECO:0000256" key="3">
    <source>
        <dbReference type="ARBA" id="ARBA00022771"/>
    </source>
</evidence>
<dbReference type="OrthoDB" id="10256793at2759"/>
<keyword evidence="2" id="KW-0677">Repeat</keyword>
<keyword evidence="4 6" id="KW-0862">Zinc</keyword>
<evidence type="ECO:0000256" key="1">
    <source>
        <dbReference type="ARBA" id="ARBA00022723"/>
    </source>
</evidence>
<dbReference type="FunFam" id="2.60.260.20:FF:000005">
    <property type="entry name" value="Chaperone protein dnaJ 1, mitochondrial"/>
    <property type="match status" value="1"/>
</dbReference>
<evidence type="ECO:0008006" key="11">
    <source>
        <dbReference type="Google" id="ProtNLM"/>
    </source>
</evidence>
<dbReference type="PANTHER" id="PTHR43096">
    <property type="entry name" value="DNAJ HOMOLOG 1, MITOCHONDRIAL-RELATED"/>
    <property type="match status" value="1"/>
</dbReference>
<dbReference type="GO" id="GO:0042026">
    <property type="term" value="P:protein refolding"/>
    <property type="evidence" value="ECO:0007669"/>
    <property type="project" value="TreeGrafter"/>
</dbReference>
<dbReference type="SUPFAM" id="SSF49493">
    <property type="entry name" value="HSP40/DnaJ peptide-binding domain"/>
    <property type="match status" value="2"/>
</dbReference>
<dbReference type="GO" id="GO:0008270">
    <property type="term" value="F:zinc ion binding"/>
    <property type="evidence" value="ECO:0007669"/>
    <property type="project" value="UniProtKB-KW"/>
</dbReference>
<evidence type="ECO:0000256" key="5">
    <source>
        <dbReference type="ARBA" id="ARBA00023186"/>
    </source>
</evidence>
<evidence type="ECO:0000259" key="7">
    <source>
        <dbReference type="PROSITE" id="PS50076"/>
    </source>
</evidence>
<proteinExistence type="inferred from homology"/>
<dbReference type="Pfam" id="PF01556">
    <property type="entry name" value="DnaJ_C"/>
    <property type="match status" value="1"/>
</dbReference>
<dbReference type="Gene3D" id="2.10.230.10">
    <property type="entry name" value="Heat shock protein DnaJ, cysteine-rich domain"/>
    <property type="match status" value="1"/>
</dbReference>
<dbReference type="GO" id="GO:0009408">
    <property type="term" value="P:response to heat"/>
    <property type="evidence" value="ECO:0007669"/>
    <property type="project" value="InterPro"/>
</dbReference>
<dbReference type="InterPro" id="IPR001305">
    <property type="entry name" value="HSP_DnaJ_Cys-rich_dom"/>
</dbReference>
<dbReference type="InterPro" id="IPR036869">
    <property type="entry name" value="J_dom_sf"/>
</dbReference>
<dbReference type="InterPro" id="IPR018253">
    <property type="entry name" value="DnaJ_domain_CS"/>
</dbReference>
<dbReference type="SMART" id="SM00271">
    <property type="entry name" value="DnaJ"/>
    <property type="match status" value="1"/>
</dbReference>
<dbReference type="InterPro" id="IPR001623">
    <property type="entry name" value="DnaJ_domain"/>
</dbReference>
<dbReference type="Gene3D" id="2.60.260.20">
    <property type="entry name" value="Urease metallochaperone UreE, N-terminal domain"/>
    <property type="match status" value="2"/>
</dbReference>
<dbReference type="FunFam" id="2.10.230.10:FF:000002">
    <property type="entry name" value="Molecular chaperone DnaJ"/>
    <property type="match status" value="1"/>
</dbReference>
<dbReference type="PANTHER" id="PTHR43096:SF52">
    <property type="entry name" value="DNAJ HOMOLOG 1, MITOCHONDRIAL-RELATED"/>
    <property type="match status" value="1"/>
</dbReference>
<dbReference type="AlphaFoldDB" id="A0A9Q0JPN1"/>
<dbReference type="HAMAP" id="MF_01152">
    <property type="entry name" value="DnaJ"/>
    <property type="match status" value="1"/>
</dbReference>
<reference evidence="9" key="1">
    <citation type="submission" date="2022-02" db="EMBL/GenBank/DDBJ databases">
        <authorList>
            <person name="Henning P.M."/>
            <person name="McCubbin A.G."/>
            <person name="Shore J.S."/>
        </authorList>
    </citation>
    <scope>NUCLEOTIDE SEQUENCE</scope>
    <source>
        <strain evidence="9">F60SS</strain>
        <tissue evidence="9">Leaves</tissue>
    </source>
</reference>
<keyword evidence="5" id="KW-0143">Chaperone</keyword>
<dbReference type="InterPro" id="IPR008971">
    <property type="entry name" value="HSP40/DnaJ_pept-bd"/>
</dbReference>
<dbReference type="InterPro" id="IPR012724">
    <property type="entry name" value="DnaJ"/>
</dbReference>
<dbReference type="Gene3D" id="1.10.287.110">
    <property type="entry name" value="DnaJ domain"/>
    <property type="match status" value="1"/>
</dbReference>
<evidence type="ECO:0000313" key="9">
    <source>
        <dbReference type="EMBL" id="KAJ4850621.1"/>
    </source>
</evidence>
<dbReference type="PRINTS" id="PR00625">
    <property type="entry name" value="JDOMAIN"/>
</dbReference>
<gene>
    <name evidence="9" type="ORF">Tsubulata_022189</name>
</gene>
<dbReference type="GO" id="GO:0051082">
    <property type="term" value="F:unfolded protein binding"/>
    <property type="evidence" value="ECO:0007669"/>
    <property type="project" value="InterPro"/>
</dbReference>
<dbReference type="PROSITE" id="PS51188">
    <property type="entry name" value="ZF_CR"/>
    <property type="match status" value="1"/>
</dbReference>
<dbReference type="Pfam" id="PF00684">
    <property type="entry name" value="DnaJ_CXXCXGXG"/>
    <property type="match status" value="1"/>
</dbReference>
<dbReference type="Proteomes" id="UP001141552">
    <property type="component" value="Unassembled WGS sequence"/>
</dbReference>
<evidence type="ECO:0000256" key="2">
    <source>
        <dbReference type="ARBA" id="ARBA00022737"/>
    </source>
</evidence>
<reference evidence="9" key="2">
    <citation type="journal article" date="2023" name="Plants (Basel)">
        <title>Annotation of the Turnera subulata (Passifloraceae) Draft Genome Reveals the S-Locus Evolved after the Divergence of Turneroideae from Passifloroideae in a Stepwise Manner.</title>
        <authorList>
            <person name="Henning P.M."/>
            <person name="Roalson E.H."/>
            <person name="Mir W."/>
            <person name="McCubbin A.G."/>
            <person name="Shore J.S."/>
        </authorList>
    </citation>
    <scope>NUCLEOTIDE SEQUENCE</scope>
    <source>
        <strain evidence="9">F60SS</strain>
    </source>
</reference>
<accession>A0A9Q0JPN1</accession>
<dbReference type="SUPFAM" id="SSF46565">
    <property type="entry name" value="Chaperone J-domain"/>
    <property type="match status" value="1"/>
</dbReference>
<organism evidence="9 10">
    <name type="scientific">Turnera subulata</name>
    <dbReference type="NCBI Taxonomy" id="218843"/>
    <lineage>
        <taxon>Eukaryota</taxon>
        <taxon>Viridiplantae</taxon>
        <taxon>Streptophyta</taxon>
        <taxon>Embryophyta</taxon>
        <taxon>Tracheophyta</taxon>
        <taxon>Spermatophyta</taxon>
        <taxon>Magnoliopsida</taxon>
        <taxon>eudicotyledons</taxon>
        <taxon>Gunneridae</taxon>
        <taxon>Pentapetalae</taxon>
        <taxon>rosids</taxon>
        <taxon>fabids</taxon>
        <taxon>Malpighiales</taxon>
        <taxon>Passifloraceae</taxon>
        <taxon>Turnera</taxon>
    </lineage>
</organism>
<evidence type="ECO:0000313" key="10">
    <source>
        <dbReference type="Proteomes" id="UP001141552"/>
    </source>
</evidence>
<dbReference type="InterPro" id="IPR002939">
    <property type="entry name" value="DnaJ_C"/>
</dbReference>
<dbReference type="InterPro" id="IPR036410">
    <property type="entry name" value="HSP_DnaJ_Cys-rich_dom_sf"/>
</dbReference>
<dbReference type="CDD" id="cd06257">
    <property type="entry name" value="DnaJ"/>
    <property type="match status" value="1"/>
</dbReference>
<dbReference type="SUPFAM" id="SSF57938">
    <property type="entry name" value="DnaJ/Hsp40 cysteine-rich domain"/>
    <property type="match status" value="1"/>
</dbReference>
<sequence length="426" mass="46213">MFRSHGFKLASRLARRSILLAHSADSVVAESALNGSVRGFATGVCNPVRVIGNYAPKNVNHKNWLLLGALNANFGASRTIHGSAPMSRDFYDVLGVSKNASSSDIKKAYYGLAKKYHPDTNKEDPEAEKKFQEIQKAYEVLKDDEKREQYDQLGHDAFENQDNFQPGGAGFENPFSDFFRMDDVAIELSFMEAVQGCTKSITFQTDLPCDACGGEGIPPGVKPEMCKRCKGSGVMFTQKGFFSLQSTCTQCGGSGQHVSSYCKSCNGRKVVKGSKTIKLDIAAGVNDSETLKVPRSGGADPDGNQPGDLFVTIRVREDPVFRREGANIHVDAVLSITQAILGGTIQVPTLTGDVVLKVRPGTQPGQKVVLKKKGIKARGSFSFGDQFVHFNVSIPTNLTPRQRELIEEFAKEEQGECDKRAAGASG</sequence>
<dbReference type="EMBL" id="JAKUCV010000268">
    <property type="protein sequence ID" value="KAJ4850621.1"/>
    <property type="molecule type" value="Genomic_DNA"/>
</dbReference>
<feature type="zinc finger region" description="CR-type" evidence="6">
    <location>
        <begin position="196"/>
        <end position="274"/>
    </location>
</feature>
<feature type="domain" description="CR-type" evidence="8">
    <location>
        <begin position="196"/>
        <end position="274"/>
    </location>
</feature>
<keyword evidence="10" id="KW-1185">Reference proteome</keyword>
<evidence type="ECO:0000259" key="8">
    <source>
        <dbReference type="PROSITE" id="PS51188"/>
    </source>
</evidence>
<dbReference type="Pfam" id="PF00226">
    <property type="entry name" value="DnaJ"/>
    <property type="match status" value="1"/>
</dbReference>
<evidence type="ECO:0000256" key="6">
    <source>
        <dbReference type="PROSITE-ProRule" id="PRU00546"/>
    </source>
</evidence>
<comment type="caution">
    <text evidence="9">The sequence shown here is derived from an EMBL/GenBank/DDBJ whole genome shotgun (WGS) entry which is preliminary data.</text>
</comment>
<dbReference type="CDD" id="cd10719">
    <property type="entry name" value="DnaJ_zf"/>
    <property type="match status" value="1"/>
</dbReference>
<dbReference type="PROSITE" id="PS50076">
    <property type="entry name" value="DNAJ_2"/>
    <property type="match status" value="1"/>
</dbReference>
<dbReference type="GO" id="GO:0005737">
    <property type="term" value="C:cytoplasm"/>
    <property type="evidence" value="ECO:0007669"/>
    <property type="project" value="TreeGrafter"/>
</dbReference>
<keyword evidence="3 6" id="KW-0863">Zinc-finger</keyword>
<protein>
    <recommendedName>
        <fullName evidence="11">J domain-containing protein</fullName>
    </recommendedName>
</protein>
<dbReference type="GO" id="GO:0005524">
    <property type="term" value="F:ATP binding"/>
    <property type="evidence" value="ECO:0007669"/>
    <property type="project" value="InterPro"/>
</dbReference>
<dbReference type="GO" id="GO:0031072">
    <property type="term" value="F:heat shock protein binding"/>
    <property type="evidence" value="ECO:0007669"/>
    <property type="project" value="InterPro"/>
</dbReference>
<name>A0A9Q0JPN1_9ROSI</name>
<dbReference type="CDD" id="cd10747">
    <property type="entry name" value="DnaJ_C"/>
    <property type="match status" value="1"/>
</dbReference>
<evidence type="ECO:0000256" key="4">
    <source>
        <dbReference type="ARBA" id="ARBA00022833"/>
    </source>
</evidence>
<dbReference type="PROSITE" id="PS00636">
    <property type="entry name" value="DNAJ_1"/>
    <property type="match status" value="1"/>
</dbReference>
<feature type="domain" description="J" evidence="7">
    <location>
        <begin position="89"/>
        <end position="154"/>
    </location>
</feature>